<dbReference type="OrthoDB" id="2019491at2759"/>
<dbReference type="Pfam" id="PF03462">
    <property type="entry name" value="PCRF"/>
    <property type="match status" value="1"/>
</dbReference>
<comment type="caution">
    <text evidence="5">The sequence shown here is derived from an EMBL/GenBank/DDBJ whole genome shotgun (WGS) entry which is preliminary data.</text>
</comment>
<dbReference type="Proteomes" id="UP000444721">
    <property type="component" value="Unassembled WGS sequence"/>
</dbReference>
<organism evidence="5 6">
    <name type="scientific">Naegleria fowleri</name>
    <name type="common">Brain eating amoeba</name>
    <dbReference type="NCBI Taxonomy" id="5763"/>
    <lineage>
        <taxon>Eukaryota</taxon>
        <taxon>Discoba</taxon>
        <taxon>Heterolobosea</taxon>
        <taxon>Tetramitia</taxon>
        <taxon>Eutetramitia</taxon>
        <taxon>Vahlkampfiidae</taxon>
        <taxon>Naegleria</taxon>
    </lineage>
</organism>
<dbReference type="SUPFAM" id="SSF75620">
    <property type="entry name" value="Release factor"/>
    <property type="match status" value="1"/>
</dbReference>
<keyword evidence="2" id="KW-0648">Protein biosynthesis</keyword>
<dbReference type="InterPro" id="IPR005139">
    <property type="entry name" value="PCRF"/>
</dbReference>
<keyword evidence="6" id="KW-1185">Reference proteome</keyword>
<dbReference type="PANTHER" id="PTHR43116">
    <property type="entry name" value="PEPTIDE CHAIN RELEASE FACTOR 2"/>
    <property type="match status" value="1"/>
</dbReference>
<sequence length="454" mass="52015">MLPKILGCRMFLRQPFFSLARTTTTTTILTNRSLFVGSPYLTWLGMDGTAQLNHFHTCFKTHQDVILIQNSCKEMIDNSRTIYHEIIKRWNQQEIERELKEIKQLTESSNFWSSPNAQELICKQNILEEKLNFIVNTNSEIENNEELLKLAVSENDTEMVAHIQQMMEELLKKLEQRELESLMTDPQDIKDCFLEIHTGAGGEDASDWSQMLLKMYLNWLKNSELSSFQVSLEDISYKEVGIRSALIQVIGKYAYGYLKSEQGVHRLVRLSPFDAAHKRHTSFSAVRVYPTADSQDSNSMFHTIPEKDLKYDTVRAATAGGQHANKTESGIRLTHLPTGIQVQCIASRSQHQNKEQAFNQLRARLQNIEQAKKVKEMKEISRAEMESNQFAGNVIRSYVLHPYQMVKDSRAQIVLNNAEDILEGKDARSFDTMIKGILRNISSSVTNNNVVSDD</sequence>
<feature type="coiled-coil region" evidence="3">
    <location>
        <begin position="351"/>
        <end position="388"/>
    </location>
</feature>
<evidence type="ECO:0000313" key="6">
    <source>
        <dbReference type="Proteomes" id="UP000444721"/>
    </source>
</evidence>
<dbReference type="PANTHER" id="PTHR43116:SF3">
    <property type="entry name" value="CLASS I PEPTIDE CHAIN RELEASE FACTOR"/>
    <property type="match status" value="1"/>
</dbReference>
<dbReference type="GeneID" id="68113993"/>
<dbReference type="Pfam" id="PF00472">
    <property type="entry name" value="RF-1"/>
    <property type="match status" value="1"/>
</dbReference>
<dbReference type="InterPro" id="IPR045853">
    <property type="entry name" value="Pep_chain_release_fac_I_sf"/>
</dbReference>
<dbReference type="SMART" id="SM00937">
    <property type="entry name" value="PCRF"/>
    <property type="match status" value="1"/>
</dbReference>
<dbReference type="HAMAP" id="MF_00094">
    <property type="entry name" value="Rel_fac_2"/>
    <property type="match status" value="1"/>
</dbReference>
<dbReference type="AlphaFoldDB" id="A0A6A5BKK9"/>
<evidence type="ECO:0000256" key="3">
    <source>
        <dbReference type="SAM" id="Coils"/>
    </source>
</evidence>
<protein>
    <recommendedName>
        <fullName evidence="4">Peptide chain release factor domain-containing protein</fullName>
    </recommendedName>
</protein>
<reference evidence="5 6" key="1">
    <citation type="journal article" date="2019" name="Sci. Rep.">
        <title>Nanopore sequencing improves the draft genome of the human pathogenic amoeba Naegleria fowleri.</title>
        <authorList>
            <person name="Liechti N."/>
            <person name="Schurch N."/>
            <person name="Bruggmann R."/>
            <person name="Wittwer M."/>
        </authorList>
    </citation>
    <scope>NUCLEOTIDE SEQUENCE [LARGE SCALE GENOMIC DNA]</scope>
    <source>
        <strain evidence="5 6">ATCC 30894</strain>
    </source>
</reference>
<evidence type="ECO:0000259" key="4">
    <source>
        <dbReference type="SMART" id="SM00937"/>
    </source>
</evidence>
<dbReference type="VEuPathDB" id="AmoebaDB:NF0045480"/>
<comment type="similarity">
    <text evidence="1">Belongs to the prokaryotic/mitochondrial release factor family.</text>
</comment>
<dbReference type="InterPro" id="IPR000352">
    <property type="entry name" value="Pep_chain_release_fac_I"/>
</dbReference>
<dbReference type="EMBL" id="VFQX01000053">
    <property type="protein sequence ID" value="KAF0974165.1"/>
    <property type="molecule type" value="Genomic_DNA"/>
</dbReference>
<dbReference type="Gene3D" id="3.30.70.1660">
    <property type="match status" value="1"/>
</dbReference>
<evidence type="ECO:0000256" key="2">
    <source>
        <dbReference type="ARBA" id="ARBA00022917"/>
    </source>
</evidence>
<dbReference type="GO" id="GO:0005737">
    <property type="term" value="C:cytoplasm"/>
    <property type="evidence" value="ECO:0007669"/>
    <property type="project" value="InterPro"/>
</dbReference>
<dbReference type="InterPro" id="IPR004374">
    <property type="entry name" value="PrfB"/>
</dbReference>
<dbReference type="Gene3D" id="3.30.160.20">
    <property type="match status" value="1"/>
</dbReference>
<proteinExistence type="inferred from homology"/>
<dbReference type="GO" id="GO:0016149">
    <property type="term" value="F:translation release factor activity, codon specific"/>
    <property type="evidence" value="ECO:0007669"/>
    <property type="project" value="InterPro"/>
</dbReference>
<name>A0A6A5BKK9_NAEFO</name>
<dbReference type="OMA" id="YVFHPYQ"/>
<dbReference type="Gene3D" id="1.20.58.410">
    <property type="entry name" value="Release factor"/>
    <property type="match status" value="1"/>
</dbReference>
<evidence type="ECO:0000313" key="5">
    <source>
        <dbReference type="EMBL" id="KAF0974165.1"/>
    </source>
</evidence>
<accession>A0A6A5BKK9</accession>
<keyword evidence="3" id="KW-0175">Coiled coil</keyword>
<dbReference type="RefSeq" id="XP_044558878.1">
    <property type="nucleotide sequence ID" value="XM_044710446.1"/>
</dbReference>
<dbReference type="VEuPathDB" id="AmoebaDB:NfTy_075170"/>
<evidence type="ECO:0000256" key="1">
    <source>
        <dbReference type="ARBA" id="ARBA00010835"/>
    </source>
</evidence>
<dbReference type="VEuPathDB" id="AmoebaDB:FDP41_006775"/>
<gene>
    <name evidence="5" type="ORF">FDP41_006775</name>
</gene>
<feature type="domain" description="Peptide chain release factor" evidence="4">
    <location>
        <begin position="149"/>
        <end position="261"/>
    </location>
</feature>